<keyword evidence="3" id="KW-1185">Reference proteome</keyword>
<accession>A0A840VBH0</accession>
<dbReference type="Pfam" id="PF05899">
    <property type="entry name" value="Cupin_3"/>
    <property type="match status" value="1"/>
</dbReference>
<evidence type="ECO:0000313" key="3">
    <source>
        <dbReference type="Proteomes" id="UP000553706"/>
    </source>
</evidence>
<dbReference type="RefSeq" id="WP_221246567.1">
    <property type="nucleotide sequence ID" value="NZ_JACHFJ010000001.1"/>
</dbReference>
<gene>
    <name evidence="2" type="ORF">HNP71_000411</name>
</gene>
<evidence type="ECO:0000313" key="2">
    <source>
        <dbReference type="EMBL" id="MBB5372187.1"/>
    </source>
</evidence>
<dbReference type="InterPro" id="IPR008579">
    <property type="entry name" value="UGlyAH_Cupin_dom"/>
</dbReference>
<dbReference type="InterPro" id="IPR014710">
    <property type="entry name" value="RmlC-like_jellyroll"/>
</dbReference>
<sequence>MPKTIAFFPEAAFGPVLNSVDIAHAMAARGHKPFFLSAPMPPEQMAKFREAFINGHIQNFTKSSYEQIDNYAKDCWAAIVSSVKWAQKDLPGAPYLRDPLVLSELTYWGTIPSMIEEESRISGKLIHKGPQGETECGFWVCISGKWECHVTLDEFCHSLEGRATYGHESGKVMTISPDMAAFFPQDWKGVCTVHETVKNFI</sequence>
<evidence type="ECO:0000259" key="1">
    <source>
        <dbReference type="Pfam" id="PF05899"/>
    </source>
</evidence>
<dbReference type="Gene3D" id="2.60.120.10">
    <property type="entry name" value="Jelly Rolls"/>
    <property type="match status" value="1"/>
</dbReference>
<organism evidence="2 3">
    <name type="scientific">Acidocella aromatica</name>
    <dbReference type="NCBI Taxonomy" id="1303579"/>
    <lineage>
        <taxon>Bacteria</taxon>
        <taxon>Pseudomonadati</taxon>
        <taxon>Pseudomonadota</taxon>
        <taxon>Alphaproteobacteria</taxon>
        <taxon>Acetobacterales</taxon>
        <taxon>Acidocellaceae</taxon>
        <taxon>Acidocella</taxon>
    </lineage>
</organism>
<feature type="domain" description="(S)-ureidoglycine aminohydrolase cupin" evidence="1">
    <location>
        <begin position="130"/>
        <end position="198"/>
    </location>
</feature>
<protein>
    <submittedName>
        <fullName evidence="2">Putative cupin superfamily protein</fullName>
    </submittedName>
</protein>
<dbReference type="SUPFAM" id="SSF51182">
    <property type="entry name" value="RmlC-like cupins"/>
    <property type="match status" value="1"/>
</dbReference>
<reference evidence="2 3" key="1">
    <citation type="submission" date="2020-08" db="EMBL/GenBank/DDBJ databases">
        <title>Genomic Encyclopedia of Type Strains, Phase IV (KMG-IV): sequencing the most valuable type-strain genomes for metagenomic binning, comparative biology and taxonomic classification.</title>
        <authorList>
            <person name="Goeker M."/>
        </authorList>
    </citation>
    <scope>NUCLEOTIDE SEQUENCE [LARGE SCALE GENOMIC DNA]</scope>
    <source>
        <strain evidence="2 3">DSM 27026</strain>
    </source>
</reference>
<dbReference type="EMBL" id="JACHFJ010000001">
    <property type="protein sequence ID" value="MBB5372187.1"/>
    <property type="molecule type" value="Genomic_DNA"/>
</dbReference>
<proteinExistence type="predicted"/>
<dbReference type="AlphaFoldDB" id="A0A840VBH0"/>
<dbReference type="Proteomes" id="UP000553706">
    <property type="component" value="Unassembled WGS sequence"/>
</dbReference>
<comment type="caution">
    <text evidence="2">The sequence shown here is derived from an EMBL/GenBank/DDBJ whole genome shotgun (WGS) entry which is preliminary data.</text>
</comment>
<dbReference type="InterPro" id="IPR011051">
    <property type="entry name" value="RmlC_Cupin_sf"/>
</dbReference>
<name>A0A840VBH0_9PROT</name>